<feature type="domain" description="BHLH" evidence="5">
    <location>
        <begin position="84"/>
        <end position="146"/>
    </location>
</feature>
<evidence type="ECO:0000313" key="7">
    <source>
        <dbReference type="Proteomes" id="UP000594454"/>
    </source>
</evidence>
<dbReference type="GO" id="GO:0045944">
    <property type="term" value="P:positive regulation of transcription by RNA polymerase II"/>
    <property type="evidence" value="ECO:0007669"/>
    <property type="project" value="TreeGrafter"/>
</dbReference>
<dbReference type="GO" id="GO:0050767">
    <property type="term" value="P:regulation of neurogenesis"/>
    <property type="evidence" value="ECO:0007669"/>
    <property type="project" value="TreeGrafter"/>
</dbReference>
<dbReference type="GO" id="GO:0000977">
    <property type="term" value="F:RNA polymerase II transcription regulatory region sequence-specific DNA binding"/>
    <property type="evidence" value="ECO:0007669"/>
    <property type="project" value="TreeGrafter"/>
</dbReference>
<keyword evidence="2" id="KW-0221">Differentiation</keyword>
<keyword evidence="3" id="KW-0524">Neurogenesis</keyword>
<dbReference type="CDD" id="cd19744">
    <property type="entry name" value="bHLH_TS_dAS-C_like"/>
    <property type="match status" value="1"/>
</dbReference>
<evidence type="ECO:0000313" key="6">
    <source>
        <dbReference type="EMBL" id="CAD7091341.1"/>
    </source>
</evidence>
<dbReference type="GO" id="GO:0061382">
    <property type="term" value="P:Malpighian tubule tip cell differentiation"/>
    <property type="evidence" value="ECO:0007669"/>
    <property type="project" value="UniProtKB-ARBA"/>
</dbReference>
<dbReference type="GO" id="GO:0030182">
    <property type="term" value="P:neuron differentiation"/>
    <property type="evidence" value="ECO:0007669"/>
    <property type="project" value="TreeGrafter"/>
</dbReference>
<dbReference type="PROSITE" id="PS50888">
    <property type="entry name" value="BHLH"/>
    <property type="match status" value="1"/>
</dbReference>
<dbReference type="FunCoup" id="A0A7R8Z0A6">
    <property type="interactions" value="4"/>
</dbReference>
<evidence type="ECO:0000256" key="3">
    <source>
        <dbReference type="ARBA" id="ARBA00022902"/>
    </source>
</evidence>
<dbReference type="InParanoid" id="A0A7R8Z0A6"/>
<protein>
    <recommendedName>
        <fullName evidence="5">BHLH domain-containing protein</fullName>
    </recommendedName>
</protein>
<dbReference type="InterPro" id="IPR036638">
    <property type="entry name" value="HLH_DNA-bd_sf"/>
</dbReference>
<evidence type="ECO:0000259" key="5">
    <source>
        <dbReference type="PROSITE" id="PS50888"/>
    </source>
</evidence>
<dbReference type="Pfam" id="PF00010">
    <property type="entry name" value="HLH"/>
    <property type="match status" value="1"/>
</dbReference>
<proteinExistence type="predicted"/>
<feature type="region of interest" description="Disordered" evidence="4">
    <location>
        <begin position="154"/>
        <end position="210"/>
    </location>
</feature>
<dbReference type="GO" id="GO:0046982">
    <property type="term" value="F:protein heterodimerization activity"/>
    <property type="evidence" value="ECO:0007669"/>
    <property type="project" value="UniProtKB-ARBA"/>
</dbReference>
<dbReference type="AlphaFoldDB" id="A0A7R8Z0A6"/>
<dbReference type="SUPFAM" id="SSF47459">
    <property type="entry name" value="HLH, helix-loop-helix DNA-binding domain"/>
    <property type="match status" value="1"/>
</dbReference>
<dbReference type="GO" id="GO:0009653">
    <property type="term" value="P:anatomical structure morphogenesis"/>
    <property type="evidence" value="ECO:0007669"/>
    <property type="project" value="UniProtKB-ARBA"/>
</dbReference>
<organism evidence="6 7">
    <name type="scientific">Hermetia illucens</name>
    <name type="common">Black soldier fly</name>
    <dbReference type="NCBI Taxonomy" id="343691"/>
    <lineage>
        <taxon>Eukaryota</taxon>
        <taxon>Metazoa</taxon>
        <taxon>Ecdysozoa</taxon>
        <taxon>Arthropoda</taxon>
        <taxon>Hexapoda</taxon>
        <taxon>Insecta</taxon>
        <taxon>Pterygota</taxon>
        <taxon>Neoptera</taxon>
        <taxon>Endopterygota</taxon>
        <taxon>Diptera</taxon>
        <taxon>Brachycera</taxon>
        <taxon>Stratiomyomorpha</taxon>
        <taxon>Stratiomyidae</taxon>
        <taxon>Hermetiinae</taxon>
        <taxon>Hermetia</taxon>
    </lineage>
</organism>
<dbReference type="GO" id="GO:0007423">
    <property type="term" value="P:sensory organ development"/>
    <property type="evidence" value="ECO:0007669"/>
    <property type="project" value="TreeGrafter"/>
</dbReference>
<dbReference type="PANTHER" id="PTHR13935">
    <property type="entry name" value="ACHAETE-SCUTE TRANSCRIPTION FACTOR-RELATED"/>
    <property type="match status" value="1"/>
</dbReference>
<evidence type="ECO:0000256" key="1">
    <source>
        <dbReference type="ARBA" id="ARBA00022473"/>
    </source>
</evidence>
<dbReference type="OrthoDB" id="5976910at2759"/>
<dbReference type="SMART" id="SM00353">
    <property type="entry name" value="HLH"/>
    <property type="match status" value="1"/>
</dbReference>
<dbReference type="FunFam" id="4.10.280.10:FF:000060">
    <property type="entry name" value="Scute protein"/>
    <property type="match status" value="1"/>
</dbReference>
<sequence>MSQNCVLIASQNYLPIAQQTQLAHQHSGQTQVSVKQANIAPAPPNHNNRTVLGMNGINVGAVDAAPKYKRKYNYTNMPYGQPPPSVARRNARERNRVKQVNNGFTTLRQHIPDKIINALTNGGRGASKKLSKVDTLRLAVEYIRRLQDILDETDQDSTSTLRSQTSSPPLSGSPCSYYTTSPDHFSVQTPCSETSSSPTPSYSSDISIGNSGFIQSEPQFKFEHYDSYSTIKPEDEELLDYISSWQEQ</sequence>
<dbReference type="PANTHER" id="PTHR13935:SF153">
    <property type="entry name" value="ACHAETE-SCUTE FAMILY BHLH TRANSCRIPTION FACTOR 1"/>
    <property type="match status" value="1"/>
</dbReference>
<dbReference type="InterPro" id="IPR011598">
    <property type="entry name" value="bHLH_dom"/>
</dbReference>
<feature type="compositionally biased region" description="Low complexity" evidence="4">
    <location>
        <begin position="189"/>
        <end position="207"/>
    </location>
</feature>
<evidence type="ECO:0000256" key="2">
    <source>
        <dbReference type="ARBA" id="ARBA00022782"/>
    </source>
</evidence>
<dbReference type="GO" id="GO:0007417">
    <property type="term" value="P:central nervous system development"/>
    <property type="evidence" value="ECO:0007669"/>
    <property type="project" value="UniProtKB-ARBA"/>
</dbReference>
<evidence type="ECO:0000256" key="4">
    <source>
        <dbReference type="SAM" id="MobiDB-lite"/>
    </source>
</evidence>
<reference evidence="6 7" key="1">
    <citation type="submission" date="2020-11" db="EMBL/GenBank/DDBJ databases">
        <authorList>
            <person name="Wallbank WR R."/>
            <person name="Pardo Diaz C."/>
            <person name="Kozak K."/>
            <person name="Martin S."/>
            <person name="Jiggins C."/>
            <person name="Moest M."/>
            <person name="Warren A I."/>
            <person name="Generalovic N T."/>
            <person name="Byers J.R.P. K."/>
            <person name="Montejo-Kovacevich G."/>
            <person name="Yen C E."/>
        </authorList>
    </citation>
    <scope>NUCLEOTIDE SEQUENCE [LARGE SCALE GENOMIC DNA]</scope>
</reference>
<dbReference type="GO" id="GO:0090575">
    <property type="term" value="C:RNA polymerase II transcription regulator complex"/>
    <property type="evidence" value="ECO:0007669"/>
    <property type="project" value="TreeGrafter"/>
</dbReference>
<feature type="compositionally biased region" description="Polar residues" evidence="4">
    <location>
        <begin position="156"/>
        <end position="188"/>
    </location>
</feature>
<dbReference type="Proteomes" id="UP000594454">
    <property type="component" value="Chromosome 5"/>
</dbReference>
<keyword evidence="1" id="KW-0217">Developmental protein</keyword>
<dbReference type="Gene3D" id="4.10.280.10">
    <property type="entry name" value="Helix-loop-helix DNA-binding domain"/>
    <property type="match status" value="1"/>
</dbReference>
<dbReference type="InterPro" id="IPR015660">
    <property type="entry name" value="MASH1/Ascl1a-like"/>
</dbReference>
<gene>
    <name evidence="6" type="ORF">HERILL_LOCUS13760</name>
</gene>
<dbReference type="EMBL" id="LR899013">
    <property type="protein sequence ID" value="CAD7091341.1"/>
    <property type="molecule type" value="Genomic_DNA"/>
</dbReference>
<keyword evidence="7" id="KW-1185">Reference proteome</keyword>
<name>A0A7R8Z0A6_HERIL</name>
<accession>A0A7R8Z0A6</accession>
<dbReference type="GO" id="GO:0000981">
    <property type="term" value="F:DNA-binding transcription factor activity, RNA polymerase II-specific"/>
    <property type="evidence" value="ECO:0007669"/>
    <property type="project" value="TreeGrafter"/>
</dbReference>